<keyword evidence="5" id="KW-1185">Reference proteome</keyword>
<protein>
    <recommendedName>
        <fullName evidence="3">HMG box domain-containing protein</fullName>
    </recommendedName>
</protein>
<feature type="domain" description="HMG box" evidence="3">
    <location>
        <begin position="213"/>
        <end position="280"/>
    </location>
</feature>
<gene>
    <name evidence="4" type="ORF">RSE6_12115</name>
</gene>
<dbReference type="SUPFAM" id="SSF47095">
    <property type="entry name" value="HMG-box"/>
    <property type="match status" value="1"/>
</dbReference>
<dbReference type="Gene3D" id="1.10.30.10">
    <property type="entry name" value="High mobility group box domain"/>
    <property type="match status" value="1"/>
</dbReference>
<dbReference type="Pfam" id="PF00505">
    <property type="entry name" value="HMG_box"/>
    <property type="match status" value="1"/>
</dbReference>
<evidence type="ECO:0000256" key="1">
    <source>
        <dbReference type="PROSITE-ProRule" id="PRU00267"/>
    </source>
</evidence>
<name>A0A1E1MPL4_RHYSE</name>
<dbReference type="AlphaFoldDB" id="A0A1E1MPL4"/>
<sequence>MATQPTPPIPMTTRHVPELSWEKDFSILYCTQVYSAPVDTGYFGIVSNRVGMMIYPPALNFPPGVLQISSIFLTSDVIVRIARIMKLEKVSCILTAQTVRDLPDSVGVIASQLAAEFGRQIFVFRDAYDNLQIGEEQGGVQFCDFVCEVTPHADQVKESTLPLLYCADYIRSIVASGNNTGHRPAYIQLKETKERIKEKMKEKSHSRVKKNANPKPPNSWILYLNERYKQVKKENKKLKTSQISVIIAKEWKNNEILKAEYKALATVAKQHHEALCGRYLAKPRKSSDIKKRKAKKEKTIKHLQIILSSQSTPGDDQQHRYQSSGTATTANDRSGNLDDASSLNNGGQVILGLDSEAAGYSIQADPAMDEAASAHVNFAAAFDSWDAETSSTMNGLNSDLSFATCTKDQAYVTNLDSSDYAGLMNYEDDIPTGHDFNELIHRLHGQIF</sequence>
<organism evidence="4 5">
    <name type="scientific">Rhynchosporium secalis</name>
    <name type="common">Barley scald fungus</name>
    <dbReference type="NCBI Taxonomy" id="38038"/>
    <lineage>
        <taxon>Eukaryota</taxon>
        <taxon>Fungi</taxon>
        <taxon>Dikarya</taxon>
        <taxon>Ascomycota</taxon>
        <taxon>Pezizomycotina</taxon>
        <taxon>Leotiomycetes</taxon>
        <taxon>Helotiales</taxon>
        <taxon>Ploettnerulaceae</taxon>
        <taxon>Rhynchosporium</taxon>
    </lineage>
</organism>
<dbReference type="GO" id="GO:0005634">
    <property type="term" value="C:nucleus"/>
    <property type="evidence" value="ECO:0007669"/>
    <property type="project" value="UniProtKB-UniRule"/>
</dbReference>
<dbReference type="SMART" id="SM00398">
    <property type="entry name" value="HMG"/>
    <property type="match status" value="1"/>
</dbReference>
<evidence type="ECO:0000256" key="2">
    <source>
        <dbReference type="SAM" id="MobiDB-lite"/>
    </source>
</evidence>
<accession>A0A1E1MPL4</accession>
<dbReference type="InterPro" id="IPR036910">
    <property type="entry name" value="HMG_box_dom_sf"/>
</dbReference>
<proteinExistence type="predicted"/>
<dbReference type="GO" id="GO:0003677">
    <property type="term" value="F:DNA binding"/>
    <property type="evidence" value="ECO:0007669"/>
    <property type="project" value="UniProtKB-UniRule"/>
</dbReference>
<evidence type="ECO:0000313" key="4">
    <source>
        <dbReference type="EMBL" id="CZT51032.1"/>
    </source>
</evidence>
<feature type="region of interest" description="Disordered" evidence="2">
    <location>
        <begin position="306"/>
        <end position="341"/>
    </location>
</feature>
<dbReference type="CDD" id="cd01389">
    <property type="entry name" value="HMG-box_ROX1-like"/>
    <property type="match status" value="1"/>
</dbReference>
<keyword evidence="1" id="KW-0539">Nucleus</keyword>
<dbReference type="Proteomes" id="UP000177625">
    <property type="component" value="Unassembled WGS sequence"/>
</dbReference>
<keyword evidence="1" id="KW-0238">DNA-binding</keyword>
<feature type="DNA-binding region" description="HMG box" evidence="1">
    <location>
        <begin position="213"/>
        <end position="280"/>
    </location>
</feature>
<dbReference type="InterPro" id="IPR009071">
    <property type="entry name" value="HMG_box_dom"/>
</dbReference>
<reference evidence="5" key="1">
    <citation type="submission" date="2016-03" db="EMBL/GenBank/DDBJ databases">
        <authorList>
            <person name="Guldener U."/>
        </authorList>
    </citation>
    <scope>NUCLEOTIDE SEQUENCE [LARGE SCALE GENOMIC DNA]</scope>
</reference>
<evidence type="ECO:0000259" key="3">
    <source>
        <dbReference type="PROSITE" id="PS50118"/>
    </source>
</evidence>
<dbReference type="EMBL" id="FJVC01000470">
    <property type="protein sequence ID" value="CZT51032.1"/>
    <property type="molecule type" value="Genomic_DNA"/>
</dbReference>
<dbReference type="PROSITE" id="PS50118">
    <property type="entry name" value="HMG_BOX_2"/>
    <property type="match status" value="1"/>
</dbReference>
<evidence type="ECO:0000313" key="5">
    <source>
        <dbReference type="Proteomes" id="UP000177625"/>
    </source>
</evidence>